<dbReference type="STRING" id="685588.A0A067TLC3"/>
<name>A0A067TLC3_GALM3</name>
<dbReference type="HOGENOM" id="CLU_044516_2_2_1"/>
<keyword evidence="8" id="KW-1185">Reference proteome</keyword>
<gene>
    <name evidence="7" type="ORF">GALMADRAFT_56493</name>
</gene>
<reference evidence="8" key="1">
    <citation type="journal article" date="2014" name="Proc. Natl. Acad. Sci. U.S.A.">
        <title>Extensive sampling of basidiomycete genomes demonstrates inadequacy of the white-rot/brown-rot paradigm for wood decay fungi.</title>
        <authorList>
            <person name="Riley R."/>
            <person name="Salamov A.A."/>
            <person name="Brown D.W."/>
            <person name="Nagy L.G."/>
            <person name="Floudas D."/>
            <person name="Held B.W."/>
            <person name="Levasseur A."/>
            <person name="Lombard V."/>
            <person name="Morin E."/>
            <person name="Otillar R."/>
            <person name="Lindquist E.A."/>
            <person name="Sun H."/>
            <person name="LaButti K.M."/>
            <person name="Schmutz J."/>
            <person name="Jabbour D."/>
            <person name="Luo H."/>
            <person name="Baker S.E."/>
            <person name="Pisabarro A.G."/>
            <person name="Walton J.D."/>
            <person name="Blanchette R.A."/>
            <person name="Henrissat B."/>
            <person name="Martin F."/>
            <person name="Cullen D."/>
            <person name="Hibbett D.S."/>
            <person name="Grigoriev I.V."/>
        </authorList>
    </citation>
    <scope>NUCLEOTIDE SEQUENCE [LARGE SCALE GENOMIC DNA]</scope>
    <source>
        <strain evidence="8">CBS 339.88</strain>
    </source>
</reference>
<feature type="compositionally biased region" description="Polar residues" evidence="5">
    <location>
        <begin position="337"/>
        <end position="347"/>
    </location>
</feature>
<dbReference type="GO" id="GO:0005096">
    <property type="term" value="F:GTPase activator activity"/>
    <property type="evidence" value="ECO:0007669"/>
    <property type="project" value="UniProtKB-KW"/>
</dbReference>
<dbReference type="InterPro" id="IPR037278">
    <property type="entry name" value="ARFGAP/RecO"/>
</dbReference>
<feature type="region of interest" description="Disordered" evidence="5">
    <location>
        <begin position="185"/>
        <end position="226"/>
    </location>
</feature>
<evidence type="ECO:0000313" key="7">
    <source>
        <dbReference type="EMBL" id="KDR84000.1"/>
    </source>
</evidence>
<feature type="compositionally biased region" description="Low complexity" evidence="5">
    <location>
        <begin position="121"/>
        <end position="133"/>
    </location>
</feature>
<keyword evidence="3" id="KW-0863">Zinc-finger</keyword>
<feature type="compositionally biased region" description="Polar residues" evidence="5">
    <location>
        <begin position="366"/>
        <end position="376"/>
    </location>
</feature>
<evidence type="ECO:0000256" key="2">
    <source>
        <dbReference type="ARBA" id="ARBA00022723"/>
    </source>
</evidence>
<feature type="domain" description="Arf-GAP" evidence="6">
    <location>
        <begin position="8"/>
        <end position="111"/>
    </location>
</feature>
<organism evidence="7 8">
    <name type="scientific">Galerina marginata (strain CBS 339.88)</name>
    <dbReference type="NCBI Taxonomy" id="685588"/>
    <lineage>
        <taxon>Eukaryota</taxon>
        <taxon>Fungi</taxon>
        <taxon>Dikarya</taxon>
        <taxon>Basidiomycota</taxon>
        <taxon>Agaricomycotina</taxon>
        <taxon>Agaricomycetes</taxon>
        <taxon>Agaricomycetidae</taxon>
        <taxon>Agaricales</taxon>
        <taxon>Agaricineae</taxon>
        <taxon>Strophariaceae</taxon>
        <taxon>Galerina</taxon>
    </lineage>
</organism>
<dbReference type="GO" id="GO:0032012">
    <property type="term" value="P:regulation of ARF protein signal transduction"/>
    <property type="evidence" value="ECO:0007669"/>
    <property type="project" value="TreeGrafter"/>
</dbReference>
<dbReference type="GO" id="GO:0008270">
    <property type="term" value="F:zinc ion binding"/>
    <property type="evidence" value="ECO:0007669"/>
    <property type="project" value="UniProtKB-KW"/>
</dbReference>
<evidence type="ECO:0000256" key="3">
    <source>
        <dbReference type="ARBA" id="ARBA00022771"/>
    </source>
</evidence>
<keyword evidence="4" id="KW-0862">Zinc</keyword>
<dbReference type="SMART" id="SM00105">
    <property type="entry name" value="ArfGap"/>
    <property type="match status" value="1"/>
</dbReference>
<dbReference type="InterPro" id="IPR038508">
    <property type="entry name" value="ArfGAP_dom_sf"/>
</dbReference>
<sequence length="406" mass="43245">MADQVAAKKTLSELSKREDLQNKVCADCSNPNPQWASLSFVRSISMDTWQDEQVKRMQLGGNLPFKEFMKSYEPADQGGFKAGASPYDTYHCWAAAQYREKLDAMLAGRDWSPSAPPANFSAGSRSASPAPSAQGLRKSRASTRTFASRSDSRSPASSFRSSPSSTPNIGADQKAANENYFANLGKANDSRPDYLPPSQGGRYTGFGSTPTPPPNQNPAYGLSSANAPSLSELQENPVAAISKGWSLFAAAVAGASRVVTENVIQPGVEKVTDPNFQASVKGYMTEAQKKAAIVGSTANQWSKNQFGVDVADTVGGVVGTVKDRVAGPSRSGYGSLALTSPNDTGESSGLYDGDDDDLFTEYHGKPTQSPQTSALDANNIPYDPAPSNTKSSAAKKNDWDDDWKDF</sequence>
<feature type="region of interest" description="Disordered" evidence="5">
    <location>
        <begin position="330"/>
        <end position="406"/>
    </location>
</feature>
<dbReference type="EMBL" id="KL142368">
    <property type="protein sequence ID" value="KDR84000.1"/>
    <property type="molecule type" value="Genomic_DNA"/>
</dbReference>
<dbReference type="Gene3D" id="1.10.220.150">
    <property type="entry name" value="Arf GTPase activating protein"/>
    <property type="match status" value="2"/>
</dbReference>
<evidence type="ECO:0000256" key="4">
    <source>
        <dbReference type="ARBA" id="ARBA00022833"/>
    </source>
</evidence>
<feature type="region of interest" description="Disordered" evidence="5">
    <location>
        <begin position="115"/>
        <end position="172"/>
    </location>
</feature>
<proteinExistence type="predicted"/>
<protein>
    <recommendedName>
        <fullName evidence="6">Arf-GAP domain-containing protein</fullName>
    </recommendedName>
</protein>
<keyword evidence="2" id="KW-0479">Metal-binding</keyword>
<dbReference type="PANTHER" id="PTHR46395">
    <property type="entry name" value="ADP-RIBOSYLATION FACTOR GTPASE-ACTIVATING PROTEIN 1"/>
    <property type="match status" value="1"/>
</dbReference>
<evidence type="ECO:0000313" key="8">
    <source>
        <dbReference type="Proteomes" id="UP000027222"/>
    </source>
</evidence>
<evidence type="ECO:0000256" key="5">
    <source>
        <dbReference type="SAM" id="MobiDB-lite"/>
    </source>
</evidence>
<dbReference type="InterPro" id="IPR001164">
    <property type="entry name" value="ArfGAP_dom"/>
</dbReference>
<dbReference type="GO" id="GO:0030100">
    <property type="term" value="P:regulation of endocytosis"/>
    <property type="evidence" value="ECO:0007669"/>
    <property type="project" value="TreeGrafter"/>
</dbReference>
<dbReference type="AlphaFoldDB" id="A0A067TLC3"/>
<dbReference type="SUPFAM" id="SSF57863">
    <property type="entry name" value="ArfGap/RecO-like zinc finger"/>
    <property type="match status" value="1"/>
</dbReference>
<evidence type="ECO:0000259" key="6">
    <source>
        <dbReference type="SMART" id="SM00105"/>
    </source>
</evidence>
<dbReference type="Pfam" id="PF01412">
    <property type="entry name" value="ArfGap"/>
    <property type="match status" value="1"/>
</dbReference>
<dbReference type="PANTHER" id="PTHR46395:SF1">
    <property type="entry name" value="ADP-RIBOSYLATION FACTOR GTPASE-ACTIVATING PROTEIN 1"/>
    <property type="match status" value="1"/>
</dbReference>
<accession>A0A067TLC3</accession>
<dbReference type="OrthoDB" id="983479at2759"/>
<dbReference type="Proteomes" id="UP000027222">
    <property type="component" value="Unassembled WGS sequence"/>
</dbReference>
<keyword evidence="1" id="KW-0343">GTPase activation</keyword>
<feature type="compositionally biased region" description="Low complexity" evidence="5">
    <location>
        <begin position="142"/>
        <end position="165"/>
    </location>
</feature>
<dbReference type="GO" id="GO:0000139">
    <property type="term" value="C:Golgi membrane"/>
    <property type="evidence" value="ECO:0007669"/>
    <property type="project" value="TreeGrafter"/>
</dbReference>
<evidence type="ECO:0000256" key="1">
    <source>
        <dbReference type="ARBA" id="ARBA00022468"/>
    </source>
</evidence>